<dbReference type="RefSeq" id="WP_128277442.1">
    <property type="nucleotide sequence ID" value="NZ_ALWX01000041.1"/>
</dbReference>
<dbReference type="Pfam" id="PF14230">
    <property type="entry name" value="DUF4333"/>
    <property type="match status" value="1"/>
</dbReference>
<dbReference type="AlphaFoldDB" id="A0A444B0F6"/>
<protein>
    <recommendedName>
        <fullName evidence="3">DUF4333 domain-containing protein</fullName>
    </recommendedName>
</protein>
<gene>
    <name evidence="4" type="ORF">CWN80_13890</name>
</gene>
<feature type="region of interest" description="Disordered" evidence="1">
    <location>
        <begin position="1"/>
        <end position="28"/>
    </location>
</feature>
<evidence type="ECO:0000313" key="5">
    <source>
        <dbReference type="Proteomes" id="UP000288711"/>
    </source>
</evidence>
<evidence type="ECO:0000313" key="4">
    <source>
        <dbReference type="EMBL" id="RWU81872.1"/>
    </source>
</evidence>
<dbReference type="OrthoDB" id="4872074at2"/>
<comment type="caution">
    <text evidence="4">The sequence shown here is derived from an EMBL/GenBank/DDBJ whole genome shotgun (WGS) entry which is preliminary data.</text>
</comment>
<dbReference type="Proteomes" id="UP000288711">
    <property type="component" value="Unassembled WGS sequence"/>
</dbReference>
<name>A0A444B0F6_9MICO</name>
<keyword evidence="2" id="KW-1133">Transmembrane helix</keyword>
<feature type="domain" description="DUF4333" evidence="3">
    <location>
        <begin position="145"/>
        <end position="205"/>
    </location>
</feature>
<accession>A0A444B0F6</accession>
<organism evidence="4 5">
    <name type="scientific">Janibacter hoylei PVAS-1</name>
    <dbReference type="NCBI Taxonomy" id="1210046"/>
    <lineage>
        <taxon>Bacteria</taxon>
        <taxon>Bacillati</taxon>
        <taxon>Actinomycetota</taxon>
        <taxon>Actinomycetes</taxon>
        <taxon>Micrococcales</taxon>
        <taxon>Intrasporangiaceae</taxon>
        <taxon>Janibacter</taxon>
    </lineage>
</organism>
<keyword evidence="5" id="KW-1185">Reference proteome</keyword>
<dbReference type="InterPro" id="IPR025637">
    <property type="entry name" value="DUF4333"/>
</dbReference>
<feature type="compositionally biased region" description="Pro residues" evidence="1">
    <location>
        <begin position="1"/>
        <end position="11"/>
    </location>
</feature>
<evidence type="ECO:0000256" key="2">
    <source>
        <dbReference type="SAM" id="Phobius"/>
    </source>
</evidence>
<feature type="transmembrane region" description="Helical" evidence="2">
    <location>
        <begin position="34"/>
        <end position="59"/>
    </location>
</feature>
<dbReference type="EMBL" id="PIPF01000013">
    <property type="protein sequence ID" value="RWU81872.1"/>
    <property type="molecule type" value="Genomic_DNA"/>
</dbReference>
<reference evidence="4 5" key="1">
    <citation type="journal article" date="2009" name="Int. J. Syst. Evol. Microbiol.">
        <title>Janibacter hoylei sp. nov., Bacillus isronensis sp. nov. and Bacillus aryabhattai sp. nov., isolated from cryotubes used for collecting air from the upper atmosphere.</title>
        <authorList>
            <person name="Shivaji S."/>
            <person name="Chaturvedi P."/>
            <person name="Begum Z."/>
            <person name="Pindi P.K."/>
            <person name="Manorama R."/>
            <person name="Padmanaban D.A."/>
            <person name="Shouche Y.S."/>
            <person name="Pawar S."/>
            <person name="Vaishampayan P."/>
            <person name="Dutt C.B."/>
            <person name="Datta G.N."/>
            <person name="Manchanda R.K."/>
            <person name="Rao U.R."/>
            <person name="Bhargava P.M."/>
            <person name="Narlikar J.V."/>
        </authorList>
    </citation>
    <scope>NUCLEOTIDE SEQUENCE [LARGE SCALE GENOMIC DNA]</scope>
    <source>
        <strain evidence="4 5">PVAS-1</strain>
    </source>
</reference>
<feature type="compositionally biased region" description="Low complexity" evidence="1">
    <location>
        <begin position="12"/>
        <end position="23"/>
    </location>
</feature>
<evidence type="ECO:0000256" key="1">
    <source>
        <dbReference type="SAM" id="MobiDB-lite"/>
    </source>
</evidence>
<keyword evidence="2" id="KW-0812">Transmembrane</keyword>
<feature type="region of interest" description="Disordered" evidence="1">
    <location>
        <begin position="65"/>
        <end position="147"/>
    </location>
</feature>
<feature type="compositionally biased region" description="Low complexity" evidence="1">
    <location>
        <begin position="75"/>
        <end position="132"/>
    </location>
</feature>
<sequence length="228" mass="23504">MTAPPPGPGQHPPYGQQPYGQQPYTPPPSKGVPAWVWVVSIPVVIALLICLCGGVGYVAMQGGDETSTGAPPPISGESTGGPTSDPTSEPTSTSTSGEPSTSTSTSTWTSTSTSTSTSYGSTTTTPTSVPSASVPPPPAGTPNTDASLTISSDEVERQIARGMKQVGHKVSDISCPSRLVLIKGRTTTCTAPVPGTSRRSDVKVKVAWAVMTSSTDSRYYLTFEQSLR</sequence>
<evidence type="ECO:0000259" key="3">
    <source>
        <dbReference type="Pfam" id="PF14230"/>
    </source>
</evidence>
<keyword evidence="2" id="KW-0472">Membrane</keyword>
<proteinExistence type="predicted"/>